<organism evidence="8 9">
    <name type="scientific">Halalkalibacillus sediminis</name>
    <dbReference type="NCBI Taxonomy" id="2018042"/>
    <lineage>
        <taxon>Bacteria</taxon>
        <taxon>Bacillati</taxon>
        <taxon>Bacillota</taxon>
        <taxon>Bacilli</taxon>
        <taxon>Bacillales</taxon>
        <taxon>Bacillaceae</taxon>
        <taxon>Halalkalibacillus</taxon>
    </lineage>
</organism>
<evidence type="ECO:0000256" key="6">
    <source>
        <dbReference type="ARBA" id="ARBA00023288"/>
    </source>
</evidence>
<keyword evidence="9" id="KW-1185">Reference proteome</keyword>
<dbReference type="PROSITE" id="PS51257">
    <property type="entry name" value="PROKAR_LIPOPROTEIN"/>
    <property type="match status" value="1"/>
</dbReference>
<comment type="caution">
    <text evidence="8">The sequence shown here is derived from an EMBL/GenBank/DDBJ whole genome shotgun (WGS) entry which is preliminary data.</text>
</comment>
<gene>
    <name evidence="8" type="ORF">CEY16_00845</name>
</gene>
<dbReference type="Proteomes" id="UP000243524">
    <property type="component" value="Unassembled WGS sequence"/>
</dbReference>
<name>A0A2I0QVG4_9BACI</name>
<dbReference type="OrthoDB" id="2556857at2"/>
<dbReference type="InterPro" id="IPR050957">
    <property type="entry name" value="BMP_lipoprotein"/>
</dbReference>
<evidence type="ECO:0000256" key="1">
    <source>
        <dbReference type="ARBA" id="ARBA00004193"/>
    </source>
</evidence>
<evidence type="ECO:0000313" key="8">
    <source>
        <dbReference type="EMBL" id="PKR78337.1"/>
    </source>
</evidence>
<dbReference type="SUPFAM" id="SSF53822">
    <property type="entry name" value="Periplasmic binding protein-like I"/>
    <property type="match status" value="1"/>
</dbReference>
<keyword evidence="4" id="KW-0732">Signal</keyword>
<accession>A0A2I0QVG4</accession>
<dbReference type="Pfam" id="PF02608">
    <property type="entry name" value="Bmp"/>
    <property type="match status" value="1"/>
</dbReference>
<protein>
    <submittedName>
        <fullName evidence="8">BMP family ABC transporter substrate-binding protein</fullName>
    </submittedName>
</protein>
<dbReference type="EMBL" id="PJNH01000001">
    <property type="protein sequence ID" value="PKR78337.1"/>
    <property type="molecule type" value="Genomic_DNA"/>
</dbReference>
<dbReference type="InterPro" id="IPR028082">
    <property type="entry name" value="Peripla_BP_I"/>
</dbReference>
<evidence type="ECO:0000256" key="5">
    <source>
        <dbReference type="ARBA" id="ARBA00023136"/>
    </source>
</evidence>
<evidence type="ECO:0000259" key="7">
    <source>
        <dbReference type="Pfam" id="PF02608"/>
    </source>
</evidence>
<keyword evidence="6" id="KW-0449">Lipoprotein</keyword>
<dbReference type="InterPro" id="IPR003760">
    <property type="entry name" value="PnrA-like"/>
</dbReference>
<keyword evidence="3" id="KW-1003">Cell membrane</keyword>
<keyword evidence="5" id="KW-0472">Membrane</keyword>
<sequence length="314" mass="35551">MKNLAVVLLAALLLSGCNEWFDRGQLENVGLILEGTIHDETWGQGAYLGLLNIKEEENVSVLFRENIVGSRSTDEVVEDFDRQGVNLIFGHGSKFGAYFNDLNEYYPDIHFVYFNGNNFGRNITSLQFEGYEMGYFAGVMAGETTETDHLGILAAFPNQPEVEGFFEGVKSVDRSLKVTIKYVNDWYDQQRAMMFFQQMVEQDVDVVYPAGDGFNVPIIHEASKLGIHAIGYINDQKEIDPDTVITSTVQDLENLYLDIAQKYDKNELPTGIMRIGFEDEFVYLGSYGDDVPVRVQDHVNELIEKYIETGQLPK</sequence>
<proteinExistence type="inferred from homology"/>
<dbReference type="RefSeq" id="WP_101330081.1">
    <property type="nucleotide sequence ID" value="NZ_PJNH01000001.1"/>
</dbReference>
<evidence type="ECO:0000256" key="2">
    <source>
        <dbReference type="ARBA" id="ARBA00008610"/>
    </source>
</evidence>
<evidence type="ECO:0000313" key="9">
    <source>
        <dbReference type="Proteomes" id="UP000243524"/>
    </source>
</evidence>
<dbReference type="PANTHER" id="PTHR34296">
    <property type="entry name" value="TRANSCRIPTIONAL ACTIVATOR PROTEIN MED"/>
    <property type="match status" value="1"/>
</dbReference>
<comment type="similarity">
    <text evidence="2">Belongs to the BMP lipoprotein family.</text>
</comment>
<dbReference type="AlphaFoldDB" id="A0A2I0QVG4"/>
<dbReference type="PANTHER" id="PTHR34296:SF2">
    <property type="entry name" value="ABC TRANSPORTER GUANOSINE-BINDING PROTEIN NUPN"/>
    <property type="match status" value="1"/>
</dbReference>
<comment type="subcellular location">
    <subcellularLocation>
        <location evidence="1">Cell membrane</location>
        <topology evidence="1">Lipid-anchor</topology>
    </subcellularLocation>
</comment>
<evidence type="ECO:0000256" key="4">
    <source>
        <dbReference type="ARBA" id="ARBA00022729"/>
    </source>
</evidence>
<dbReference type="GO" id="GO:0005886">
    <property type="term" value="C:plasma membrane"/>
    <property type="evidence" value="ECO:0007669"/>
    <property type="project" value="UniProtKB-SubCell"/>
</dbReference>
<dbReference type="Gene3D" id="3.40.50.2300">
    <property type="match status" value="2"/>
</dbReference>
<reference evidence="8 9" key="1">
    <citation type="submission" date="2017-06" db="EMBL/GenBank/DDBJ databases">
        <title>the draft geome sequence of Illustriluteabacillus marina B3227.</title>
        <authorList>
            <person name="He R.-H."/>
            <person name="Du Z.-J."/>
        </authorList>
    </citation>
    <scope>NUCLEOTIDE SEQUENCE [LARGE SCALE GENOMIC DNA]</scope>
    <source>
        <strain evidence="8 9">B3227</strain>
    </source>
</reference>
<feature type="domain" description="ABC transporter substrate-binding protein PnrA-like" evidence="7">
    <location>
        <begin position="27"/>
        <end position="313"/>
    </location>
</feature>
<evidence type="ECO:0000256" key="3">
    <source>
        <dbReference type="ARBA" id="ARBA00022475"/>
    </source>
</evidence>